<dbReference type="EMBL" id="MK072424">
    <property type="protein sequence ID" value="AYV84833.1"/>
    <property type="molecule type" value="Genomic_DNA"/>
</dbReference>
<dbReference type="InterPro" id="IPR015915">
    <property type="entry name" value="Kelch-typ_b-propeller"/>
</dbReference>
<dbReference type="Gene3D" id="2.120.10.80">
    <property type="entry name" value="Kelch-type beta propeller"/>
    <property type="match status" value="1"/>
</dbReference>
<dbReference type="SUPFAM" id="SSF50965">
    <property type="entry name" value="Galactose oxidase, central domain"/>
    <property type="match status" value="1"/>
</dbReference>
<name>A0A3G5AG12_9VIRU</name>
<evidence type="ECO:0000313" key="1">
    <source>
        <dbReference type="EMBL" id="AYV84833.1"/>
    </source>
</evidence>
<gene>
    <name evidence="1" type="ORF">Hyperionvirus42_9</name>
</gene>
<accession>A0A3G5AG12</accession>
<protein>
    <recommendedName>
        <fullName evidence="2">Beta-propeller repeat protein</fullName>
    </recommendedName>
</protein>
<reference evidence="1" key="1">
    <citation type="submission" date="2018-10" db="EMBL/GenBank/DDBJ databases">
        <title>Hidden diversity of soil giant viruses.</title>
        <authorList>
            <person name="Schulz F."/>
            <person name="Alteio L."/>
            <person name="Goudeau D."/>
            <person name="Ryan E.M."/>
            <person name="Malmstrom R.R."/>
            <person name="Blanchard J."/>
            <person name="Woyke T."/>
        </authorList>
    </citation>
    <scope>NUCLEOTIDE SEQUENCE</scope>
    <source>
        <strain evidence="1">HYV1</strain>
    </source>
</reference>
<organism evidence="1">
    <name type="scientific">Hyperionvirus sp</name>
    <dbReference type="NCBI Taxonomy" id="2487770"/>
    <lineage>
        <taxon>Viruses</taxon>
        <taxon>Varidnaviria</taxon>
        <taxon>Bamfordvirae</taxon>
        <taxon>Nucleocytoviricota</taxon>
        <taxon>Megaviricetes</taxon>
        <taxon>Imitervirales</taxon>
        <taxon>Mimiviridae</taxon>
        <taxon>Klosneuvirinae</taxon>
    </lineage>
</organism>
<dbReference type="InterPro" id="IPR011043">
    <property type="entry name" value="Gal_Oxase/kelch_b-propeller"/>
</dbReference>
<proteinExistence type="predicted"/>
<evidence type="ECO:0008006" key="2">
    <source>
        <dbReference type="Google" id="ProtNLM"/>
    </source>
</evidence>
<sequence>MSIVGNRVKAEWIKQSHLLTDPETTTIAARSVACDNEGNIYTVGFITGSAKVGHLTLTPRNPSPFITKQNSCGAFIYTKTGIVASGLARCETITVDNEGFLYVAGTFQGDLKFSDLKTLHNPFPTLSFFTAKFNSATGEPVWATASTIIDSGSSSPAAITHDDKYLYLTGGFTGTIAIGSKTLFSPNGTNVFTTKLTKCGKFKWSKQSIQSSPPPSFSFGNGIFVNCHQTYVIGVYNKDISFDTITLLSNGINEVFIIIIDSLTGEVKKGTQTKSSNGTGAVGRALVVDSRNNIYATGFFHGETIFGNVTFTSPSNVSSISFISKLKDLSWIKTVIPDTQNDPGNVNRAIGIVLDEDDSNLRICVTGSFIGNIKFGNIDPLISAPNTSFYLTRLSKQLKFDTAFQSTNLNQAASQNFIFQQPISLMKHNVLATIGIFTGALRTEQLLIYSNTPLNTNILGQNFWISKLRISD</sequence>